<evidence type="ECO:0000256" key="4">
    <source>
        <dbReference type="ARBA" id="ARBA00022989"/>
    </source>
</evidence>
<evidence type="ECO:0000256" key="2">
    <source>
        <dbReference type="ARBA" id="ARBA00005982"/>
    </source>
</evidence>
<feature type="transmembrane region" description="Helical" evidence="6">
    <location>
        <begin position="210"/>
        <end position="230"/>
    </location>
</feature>
<dbReference type="Proteomes" id="UP001187192">
    <property type="component" value="Unassembled WGS sequence"/>
</dbReference>
<organism evidence="7 8">
    <name type="scientific">Ficus carica</name>
    <name type="common">Common fig</name>
    <dbReference type="NCBI Taxonomy" id="3494"/>
    <lineage>
        <taxon>Eukaryota</taxon>
        <taxon>Viridiplantae</taxon>
        <taxon>Streptophyta</taxon>
        <taxon>Embryophyta</taxon>
        <taxon>Tracheophyta</taxon>
        <taxon>Spermatophyta</taxon>
        <taxon>Magnoliopsida</taxon>
        <taxon>eudicotyledons</taxon>
        <taxon>Gunneridae</taxon>
        <taxon>Pentapetalae</taxon>
        <taxon>rosids</taxon>
        <taxon>fabids</taxon>
        <taxon>Rosales</taxon>
        <taxon>Moraceae</taxon>
        <taxon>Ficeae</taxon>
        <taxon>Ficus</taxon>
    </lineage>
</organism>
<protein>
    <submittedName>
        <fullName evidence="7">Uncharacterized protein</fullName>
    </submittedName>
</protein>
<dbReference type="GO" id="GO:0022857">
    <property type="term" value="F:transmembrane transporter activity"/>
    <property type="evidence" value="ECO:0007669"/>
    <property type="project" value="InterPro"/>
</dbReference>
<dbReference type="PANTHER" id="PTHR11654">
    <property type="entry name" value="OLIGOPEPTIDE TRANSPORTER-RELATED"/>
    <property type="match status" value="1"/>
</dbReference>
<feature type="transmembrane region" description="Helical" evidence="6">
    <location>
        <begin position="185"/>
        <end position="204"/>
    </location>
</feature>
<feature type="transmembrane region" description="Helical" evidence="6">
    <location>
        <begin position="136"/>
        <end position="156"/>
    </location>
</feature>
<comment type="subcellular location">
    <subcellularLocation>
        <location evidence="1">Membrane</location>
        <topology evidence="1">Multi-pass membrane protein</topology>
    </subcellularLocation>
</comment>
<dbReference type="SUPFAM" id="SSF103473">
    <property type="entry name" value="MFS general substrate transporter"/>
    <property type="match status" value="1"/>
</dbReference>
<dbReference type="Pfam" id="PF00854">
    <property type="entry name" value="PTR2"/>
    <property type="match status" value="1"/>
</dbReference>
<feature type="transmembrane region" description="Helical" evidence="6">
    <location>
        <begin position="330"/>
        <end position="350"/>
    </location>
</feature>
<keyword evidence="4 6" id="KW-1133">Transmembrane helix</keyword>
<feature type="transmembrane region" description="Helical" evidence="6">
    <location>
        <begin position="500"/>
        <end position="523"/>
    </location>
</feature>
<proteinExistence type="inferred from homology"/>
<dbReference type="InterPro" id="IPR000109">
    <property type="entry name" value="POT_fam"/>
</dbReference>
<feature type="transmembrane region" description="Helical" evidence="6">
    <location>
        <begin position="460"/>
        <end position="479"/>
    </location>
</feature>
<accession>A0AA87ZXS3</accession>
<sequence>MEKNDDTSSTDDKPEVRYRGLQALPLIIGNEAFEKLGTIGTSNNLLIYLTTVFNMKSITANTLINIFHGTTNLATLPGAFLCDTYFGRYKTLGFASVASLLGMLALTLTAGVTNLHPPSCETASNASGTSCSGPTSWQLAFLLGGLGFMVVGAGGIRPCNLAFGADQFNPNTESGKKATNSFFNWYYLTFTFAMMLSLTLIVYVQSNISWTWGLAIPMFLMFISCAFFFAGSRIYVKVKPCGSPLTSAVRVVVAAIKKRRLKAPEQPWLSLFNHIPTSFTNSKLPYTDQFRFLDKAAIIDPDRDTINPDGSTDNHWRLCSMQQVEEVKCLTRVISIWASFIVFFVSLSQHTNYVVFQALQSDRLLGNTGFQIPAASYAIFTMLSLTLWIAIYDRIIVPKLRRITGHETGLSILQRMGVGMVLAILTMVLAGLVEDKRRTLALTKPVGVEPRRGAISSLSGFWYVPQLTLMGIAEGFTIIGHIEFYYKQFPENMRSIGGSFLFLAMAVSNYFGGFLVSVVHDLTSGSAMGDWLAEDLNKGKLDYFYYFIAGLGVANFAFFLVCAKWYRYKESSITTVALEVDMTNVKSEKEKPLV</sequence>
<feature type="transmembrane region" description="Helical" evidence="6">
    <location>
        <begin position="543"/>
        <end position="563"/>
    </location>
</feature>
<evidence type="ECO:0000313" key="7">
    <source>
        <dbReference type="EMBL" id="GMN45734.1"/>
    </source>
</evidence>
<evidence type="ECO:0000256" key="1">
    <source>
        <dbReference type="ARBA" id="ARBA00004141"/>
    </source>
</evidence>
<name>A0AA87ZXS3_FICCA</name>
<dbReference type="CDD" id="cd17416">
    <property type="entry name" value="MFS_NPF1_2"/>
    <property type="match status" value="1"/>
</dbReference>
<dbReference type="GO" id="GO:0016020">
    <property type="term" value="C:membrane"/>
    <property type="evidence" value="ECO:0007669"/>
    <property type="project" value="UniProtKB-SubCell"/>
</dbReference>
<evidence type="ECO:0000256" key="3">
    <source>
        <dbReference type="ARBA" id="ARBA00022692"/>
    </source>
</evidence>
<comment type="similarity">
    <text evidence="2">Belongs to the major facilitator superfamily. Proton-dependent oligopeptide transporter (POT/PTR) (TC 2.A.17) family.</text>
</comment>
<dbReference type="EMBL" id="BTGU01000021">
    <property type="protein sequence ID" value="GMN45734.1"/>
    <property type="molecule type" value="Genomic_DNA"/>
</dbReference>
<dbReference type="Gene3D" id="1.20.1250.20">
    <property type="entry name" value="MFS general substrate transporter like domains"/>
    <property type="match status" value="1"/>
</dbReference>
<evidence type="ECO:0000256" key="5">
    <source>
        <dbReference type="ARBA" id="ARBA00023136"/>
    </source>
</evidence>
<keyword evidence="8" id="KW-1185">Reference proteome</keyword>
<evidence type="ECO:0000313" key="8">
    <source>
        <dbReference type="Proteomes" id="UP001187192"/>
    </source>
</evidence>
<evidence type="ECO:0000256" key="6">
    <source>
        <dbReference type="SAM" id="Phobius"/>
    </source>
</evidence>
<keyword evidence="5 6" id="KW-0472">Membrane</keyword>
<keyword evidence="3 6" id="KW-0812">Transmembrane</keyword>
<gene>
    <name evidence="7" type="ORF">TIFTF001_014924</name>
</gene>
<feature type="transmembrane region" description="Helical" evidence="6">
    <location>
        <begin position="94"/>
        <end position="116"/>
    </location>
</feature>
<feature type="transmembrane region" description="Helical" evidence="6">
    <location>
        <begin position="370"/>
        <end position="391"/>
    </location>
</feature>
<reference evidence="7" key="1">
    <citation type="submission" date="2023-07" db="EMBL/GenBank/DDBJ databases">
        <title>draft genome sequence of fig (Ficus carica).</title>
        <authorList>
            <person name="Takahashi T."/>
            <person name="Nishimura K."/>
        </authorList>
    </citation>
    <scope>NUCLEOTIDE SEQUENCE</scope>
</reference>
<feature type="transmembrane region" description="Helical" evidence="6">
    <location>
        <begin position="412"/>
        <end position="433"/>
    </location>
</feature>
<dbReference type="AlphaFoldDB" id="A0AA87ZXS3"/>
<dbReference type="InterPro" id="IPR036259">
    <property type="entry name" value="MFS_trans_sf"/>
</dbReference>
<comment type="caution">
    <text evidence="7">The sequence shown here is derived from an EMBL/GenBank/DDBJ whole genome shotgun (WGS) entry which is preliminary data.</text>
</comment>